<feature type="domain" description="DUF202" evidence="6">
    <location>
        <begin position="11"/>
        <end position="73"/>
    </location>
</feature>
<keyword evidence="3 5" id="KW-1133">Transmembrane helix</keyword>
<keyword evidence="2 5" id="KW-0812">Transmembrane</keyword>
<dbReference type="RefSeq" id="WP_179541351.1">
    <property type="nucleotide sequence ID" value="NZ_BAAALL010000002.1"/>
</dbReference>
<feature type="transmembrane region" description="Helical" evidence="5">
    <location>
        <begin position="20"/>
        <end position="38"/>
    </location>
</feature>
<keyword evidence="8" id="KW-1185">Reference proteome</keyword>
<evidence type="ECO:0000313" key="7">
    <source>
        <dbReference type="EMBL" id="NYJ77937.1"/>
    </source>
</evidence>
<protein>
    <recommendedName>
        <fullName evidence="6">DUF202 domain-containing protein</fullName>
    </recommendedName>
</protein>
<dbReference type="EMBL" id="JACCFY010000001">
    <property type="protein sequence ID" value="NYJ77937.1"/>
    <property type="molecule type" value="Genomic_DNA"/>
</dbReference>
<gene>
    <name evidence="7" type="ORF">HNR09_001348</name>
</gene>
<dbReference type="AlphaFoldDB" id="A0A7Z0GL25"/>
<feature type="transmembrane region" description="Helical" evidence="5">
    <location>
        <begin position="86"/>
        <end position="109"/>
    </location>
</feature>
<organism evidence="7 8">
    <name type="scientific">Nesterenkonia xinjiangensis</name>
    <dbReference type="NCBI Taxonomy" id="225327"/>
    <lineage>
        <taxon>Bacteria</taxon>
        <taxon>Bacillati</taxon>
        <taxon>Actinomycetota</taxon>
        <taxon>Actinomycetes</taxon>
        <taxon>Micrococcales</taxon>
        <taxon>Micrococcaceae</taxon>
        <taxon>Nesterenkonia</taxon>
    </lineage>
</organism>
<evidence type="ECO:0000256" key="3">
    <source>
        <dbReference type="ARBA" id="ARBA00022989"/>
    </source>
</evidence>
<dbReference type="InterPro" id="IPR003807">
    <property type="entry name" value="DUF202"/>
</dbReference>
<evidence type="ECO:0000256" key="1">
    <source>
        <dbReference type="ARBA" id="ARBA00004127"/>
    </source>
</evidence>
<accession>A0A7Z0GL25</accession>
<evidence type="ECO:0000256" key="2">
    <source>
        <dbReference type="ARBA" id="ARBA00022692"/>
    </source>
</evidence>
<sequence>MARTTAALHGDPGLQPERTVLSWGRTMMLFALVGAVFLRWMPHYGLWTMLLTLVCAAVAAGIYFTQRVRYRRQSLGVEAEQVEADVLAVFSTTGAVLALGVLGVVAVLWA</sequence>
<keyword evidence="4 5" id="KW-0472">Membrane</keyword>
<evidence type="ECO:0000256" key="5">
    <source>
        <dbReference type="SAM" id="Phobius"/>
    </source>
</evidence>
<feature type="transmembrane region" description="Helical" evidence="5">
    <location>
        <begin position="44"/>
        <end position="65"/>
    </location>
</feature>
<comment type="caution">
    <text evidence="7">The sequence shown here is derived from an EMBL/GenBank/DDBJ whole genome shotgun (WGS) entry which is preliminary data.</text>
</comment>
<comment type="subcellular location">
    <subcellularLocation>
        <location evidence="1">Endomembrane system</location>
        <topology evidence="1">Multi-pass membrane protein</topology>
    </subcellularLocation>
</comment>
<dbReference type="Proteomes" id="UP000535437">
    <property type="component" value="Unassembled WGS sequence"/>
</dbReference>
<proteinExistence type="predicted"/>
<reference evidence="7 8" key="1">
    <citation type="submission" date="2020-07" db="EMBL/GenBank/DDBJ databases">
        <title>Sequencing the genomes of 1000 actinobacteria strains.</title>
        <authorList>
            <person name="Klenk H.-P."/>
        </authorList>
    </citation>
    <scope>NUCLEOTIDE SEQUENCE [LARGE SCALE GENOMIC DNA]</scope>
    <source>
        <strain evidence="7 8">DSM 15475</strain>
    </source>
</reference>
<dbReference type="Pfam" id="PF02656">
    <property type="entry name" value="DUF202"/>
    <property type="match status" value="1"/>
</dbReference>
<name>A0A7Z0GL25_9MICC</name>
<evidence type="ECO:0000313" key="8">
    <source>
        <dbReference type="Proteomes" id="UP000535437"/>
    </source>
</evidence>
<evidence type="ECO:0000259" key="6">
    <source>
        <dbReference type="Pfam" id="PF02656"/>
    </source>
</evidence>
<dbReference type="GO" id="GO:0012505">
    <property type="term" value="C:endomembrane system"/>
    <property type="evidence" value="ECO:0007669"/>
    <property type="project" value="UniProtKB-SubCell"/>
</dbReference>
<evidence type="ECO:0000256" key="4">
    <source>
        <dbReference type="ARBA" id="ARBA00023136"/>
    </source>
</evidence>